<name>A0AAV4Q3N6_CAEEX</name>
<feature type="region of interest" description="Disordered" evidence="1">
    <location>
        <begin position="37"/>
        <end position="59"/>
    </location>
</feature>
<dbReference type="AlphaFoldDB" id="A0AAV4Q3N6"/>
<evidence type="ECO:0000256" key="1">
    <source>
        <dbReference type="SAM" id="MobiDB-lite"/>
    </source>
</evidence>
<keyword evidence="3" id="KW-1185">Reference proteome</keyword>
<comment type="caution">
    <text evidence="2">The sequence shown here is derived from an EMBL/GenBank/DDBJ whole genome shotgun (WGS) entry which is preliminary data.</text>
</comment>
<reference evidence="2 3" key="1">
    <citation type="submission" date="2021-06" db="EMBL/GenBank/DDBJ databases">
        <title>Caerostris extrusa draft genome.</title>
        <authorList>
            <person name="Kono N."/>
            <person name="Arakawa K."/>
        </authorList>
    </citation>
    <scope>NUCLEOTIDE SEQUENCE [LARGE SCALE GENOMIC DNA]</scope>
</reference>
<evidence type="ECO:0000313" key="3">
    <source>
        <dbReference type="Proteomes" id="UP001054945"/>
    </source>
</evidence>
<dbReference type="Proteomes" id="UP001054945">
    <property type="component" value="Unassembled WGS sequence"/>
</dbReference>
<dbReference type="EMBL" id="BPLR01005641">
    <property type="protein sequence ID" value="GIY03934.1"/>
    <property type="molecule type" value="Genomic_DNA"/>
</dbReference>
<organism evidence="2 3">
    <name type="scientific">Caerostris extrusa</name>
    <name type="common">Bark spider</name>
    <name type="synonym">Caerostris bankana</name>
    <dbReference type="NCBI Taxonomy" id="172846"/>
    <lineage>
        <taxon>Eukaryota</taxon>
        <taxon>Metazoa</taxon>
        <taxon>Ecdysozoa</taxon>
        <taxon>Arthropoda</taxon>
        <taxon>Chelicerata</taxon>
        <taxon>Arachnida</taxon>
        <taxon>Araneae</taxon>
        <taxon>Araneomorphae</taxon>
        <taxon>Entelegynae</taxon>
        <taxon>Araneoidea</taxon>
        <taxon>Araneidae</taxon>
        <taxon>Caerostris</taxon>
    </lineage>
</organism>
<gene>
    <name evidence="2" type="ORF">CEXT_708311</name>
</gene>
<proteinExistence type="predicted"/>
<evidence type="ECO:0000313" key="2">
    <source>
        <dbReference type="EMBL" id="GIY03934.1"/>
    </source>
</evidence>
<accession>A0AAV4Q3N6</accession>
<protein>
    <submittedName>
        <fullName evidence="2">Uncharacterized protein</fullName>
    </submittedName>
</protein>
<sequence length="78" mass="8434">MVEFDGYRRRAKVIVSVHAYRSLCPLNHRSCLGGRSDGDAAVSTNDGPHIQPQDVCGGPEHTWRNEVGFEARAASAPG</sequence>